<dbReference type="SUPFAM" id="SSF56655">
    <property type="entry name" value="Carbohydrate phosphatase"/>
    <property type="match status" value="1"/>
</dbReference>
<dbReference type="GO" id="GO:0008934">
    <property type="term" value="F:inositol monophosphate 1-phosphatase activity"/>
    <property type="evidence" value="ECO:0007669"/>
    <property type="project" value="InterPro"/>
</dbReference>
<dbReference type="Proteomes" id="UP000281915">
    <property type="component" value="Unassembled WGS sequence"/>
</dbReference>
<dbReference type="GO" id="GO:0046872">
    <property type="term" value="F:metal ion binding"/>
    <property type="evidence" value="ECO:0007669"/>
    <property type="project" value="UniProtKB-KW"/>
</dbReference>
<dbReference type="GO" id="GO:0006020">
    <property type="term" value="P:inositol metabolic process"/>
    <property type="evidence" value="ECO:0007669"/>
    <property type="project" value="TreeGrafter"/>
</dbReference>
<keyword evidence="1" id="KW-0460">Magnesium</keyword>
<name>A0A3M8DBN9_9BACL</name>
<dbReference type="Gene3D" id="3.40.190.80">
    <property type="match status" value="1"/>
</dbReference>
<dbReference type="EMBL" id="RHHT01000003">
    <property type="protein sequence ID" value="RNB85540.1"/>
    <property type="molecule type" value="Genomic_DNA"/>
</dbReference>
<proteinExistence type="predicted"/>
<keyword evidence="1" id="KW-0479">Metal-binding</keyword>
<comment type="caution">
    <text evidence="2">The sequence shown here is derived from an EMBL/GenBank/DDBJ whole genome shotgun (WGS) entry which is preliminary data.</text>
</comment>
<dbReference type="PRINTS" id="PR01959">
    <property type="entry name" value="SBIMPHPHTASE"/>
</dbReference>
<feature type="binding site" evidence="1">
    <location>
        <position position="93"/>
    </location>
    <ligand>
        <name>Mg(2+)</name>
        <dbReference type="ChEBI" id="CHEBI:18420"/>
        <label>2</label>
    </ligand>
</feature>
<dbReference type="InterPro" id="IPR000760">
    <property type="entry name" value="Inositol_monophosphatase-like"/>
</dbReference>
<dbReference type="GO" id="GO:0007165">
    <property type="term" value="P:signal transduction"/>
    <property type="evidence" value="ECO:0007669"/>
    <property type="project" value="TreeGrafter"/>
</dbReference>
<evidence type="ECO:0000313" key="2">
    <source>
        <dbReference type="EMBL" id="RNB85540.1"/>
    </source>
</evidence>
<protein>
    <submittedName>
        <fullName evidence="2">Inositol monophosphatase</fullName>
    </submittedName>
</protein>
<dbReference type="Gene3D" id="3.30.540.10">
    <property type="entry name" value="Fructose-1,6-Bisphosphatase, subunit A, domain 1"/>
    <property type="match status" value="1"/>
</dbReference>
<dbReference type="PANTHER" id="PTHR20854">
    <property type="entry name" value="INOSITOL MONOPHOSPHATASE"/>
    <property type="match status" value="1"/>
</dbReference>
<feature type="binding site" evidence="1">
    <location>
        <position position="91"/>
    </location>
    <ligand>
        <name>Mg(2+)</name>
        <dbReference type="ChEBI" id="CHEBI:18420"/>
        <label>1</label>
        <note>catalytic</note>
    </ligand>
</feature>
<sequence>METVMNGTELRFCEELIRRVGKELLRHFHTFDPCATTAEMTERFQHVNDAAQDQLRMALAQHFPDYAWSDAEFDVSMQQQPEFEQPYWVADPIDGAVHFLNGVTMWASTLCLVKNGKAVVSFIYDPCRDELFTACAGQGAWRNGERIHASKKTDLSQSIAGTLYASSFPMNEEIGKQTAESVSRVMPEVFATRVLGAGSLQLAYVACGRLDGYWEYGTGLYDWLAGSLLVQEAGGRVTAASGEEFGWSSAGILASGTSLHPQLLKLIAA</sequence>
<gene>
    <name evidence="2" type="ORF">EDM58_03140</name>
</gene>
<comment type="cofactor">
    <cofactor evidence="1">
        <name>Mg(2+)</name>
        <dbReference type="ChEBI" id="CHEBI:18420"/>
    </cofactor>
</comment>
<feature type="binding site" evidence="1">
    <location>
        <position position="94"/>
    </location>
    <ligand>
        <name>Mg(2+)</name>
        <dbReference type="ChEBI" id="CHEBI:18420"/>
        <label>1</label>
        <note>catalytic</note>
    </ligand>
</feature>
<dbReference type="InterPro" id="IPR022337">
    <property type="entry name" value="Inositol_monophosphatase_SuhB"/>
</dbReference>
<dbReference type="PANTHER" id="PTHR20854:SF4">
    <property type="entry name" value="INOSITOL-1-MONOPHOSPHATASE-RELATED"/>
    <property type="match status" value="1"/>
</dbReference>
<accession>A0A3M8DBN9</accession>
<dbReference type="Pfam" id="PF00459">
    <property type="entry name" value="Inositol_P"/>
    <property type="match status" value="1"/>
</dbReference>
<feature type="binding site" evidence="1">
    <location>
        <position position="222"/>
    </location>
    <ligand>
        <name>Mg(2+)</name>
        <dbReference type="ChEBI" id="CHEBI:18420"/>
        <label>1</label>
        <note>catalytic</note>
    </ligand>
</feature>
<organism evidence="2 3">
    <name type="scientific">Brevibacillus panacihumi</name>
    <dbReference type="NCBI Taxonomy" id="497735"/>
    <lineage>
        <taxon>Bacteria</taxon>
        <taxon>Bacillati</taxon>
        <taxon>Bacillota</taxon>
        <taxon>Bacilli</taxon>
        <taxon>Bacillales</taxon>
        <taxon>Paenibacillaceae</taxon>
        <taxon>Brevibacillus</taxon>
    </lineage>
</organism>
<evidence type="ECO:0000313" key="3">
    <source>
        <dbReference type="Proteomes" id="UP000281915"/>
    </source>
</evidence>
<dbReference type="AlphaFoldDB" id="A0A3M8DBN9"/>
<reference evidence="2 3" key="1">
    <citation type="submission" date="2018-10" db="EMBL/GenBank/DDBJ databases">
        <title>Phylogenomics of Brevibacillus.</title>
        <authorList>
            <person name="Dunlap C."/>
        </authorList>
    </citation>
    <scope>NUCLEOTIDE SEQUENCE [LARGE SCALE GENOMIC DNA]</scope>
    <source>
        <strain evidence="2 3">JCM 15085</strain>
    </source>
</reference>
<dbReference type="PRINTS" id="PR00377">
    <property type="entry name" value="IMPHPHTASES"/>
</dbReference>
<evidence type="ECO:0000256" key="1">
    <source>
        <dbReference type="PIRSR" id="PIRSR600760-2"/>
    </source>
</evidence>